<evidence type="ECO:0000256" key="2">
    <source>
        <dbReference type="ARBA" id="ARBA00002953"/>
    </source>
</evidence>
<feature type="region of interest" description="Disordered" evidence="12">
    <location>
        <begin position="741"/>
        <end position="826"/>
    </location>
</feature>
<dbReference type="CDD" id="cd02855">
    <property type="entry name" value="E_set_GBE_prok_N"/>
    <property type="match status" value="1"/>
</dbReference>
<comment type="function">
    <text evidence="2 10">Catalyzes the formation of the alpha-1,6-glucosidic linkages in glycogen by scission of a 1,4-alpha-linked oligosaccharide from growing alpha-1,4-glucan chains and the subsequent attachment of the oligosaccharide to the alpha-1,6 position.</text>
</comment>
<dbReference type="InterPro" id="IPR004193">
    <property type="entry name" value="Glyco_hydro_13_N"/>
</dbReference>
<dbReference type="Proteomes" id="UP000886883">
    <property type="component" value="Unassembled WGS sequence"/>
</dbReference>
<dbReference type="SMART" id="SM00642">
    <property type="entry name" value="Aamy"/>
    <property type="match status" value="1"/>
</dbReference>
<dbReference type="PIRSF" id="PIRSF000463">
    <property type="entry name" value="GlgB"/>
    <property type="match status" value="1"/>
</dbReference>
<protein>
    <recommendedName>
        <fullName evidence="10">1,4-alpha-glucan branching enzyme GlgB</fullName>
        <ecNumber evidence="10">2.4.1.18</ecNumber>
    </recommendedName>
    <alternativeName>
        <fullName evidence="10">1,4-alpha-D-glucan:1,4-alpha-D-glucan 6-glucosyl-transferase</fullName>
    </alternativeName>
    <alternativeName>
        <fullName evidence="10">Alpha-(1-&gt;4)-glucan branching enzyme</fullName>
    </alternativeName>
    <alternativeName>
        <fullName evidence="10">Glycogen branching enzyme</fullName>
        <shortName evidence="10">BE</shortName>
    </alternativeName>
</protein>
<dbReference type="NCBIfam" id="NF008967">
    <property type="entry name" value="PRK12313.1"/>
    <property type="match status" value="1"/>
</dbReference>
<feature type="compositionally biased region" description="Basic residues" evidence="12">
    <location>
        <begin position="817"/>
        <end position="826"/>
    </location>
</feature>
<dbReference type="Gene3D" id="3.20.20.80">
    <property type="entry name" value="Glycosidases"/>
    <property type="match status" value="1"/>
</dbReference>
<dbReference type="InterPro" id="IPR006048">
    <property type="entry name" value="A-amylase/branching_C"/>
</dbReference>
<dbReference type="AlphaFoldDB" id="A0A9D2MQ52"/>
<dbReference type="GO" id="GO:0043169">
    <property type="term" value="F:cation binding"/>
    <property type="evidence" value="ECO:0007669"/>
    <property type="project" value="InterPro"/>
</dbReference>
<evidence type="ECO:0000256" key="12">
    <source>
        <dbReference type="SAM" id="MobiDB-lite"/>
    </source>
</evidence>
<comment type="catalytic activity">
    <reaction evidence="1 10">
        <text>Transfers a segment of a (1-&gt;4)-alpha-D-glucan chain to a primary hydroxy group in a similar glucan chain.</text>
        <dbReference type="EC" id="2.4.1.18"/>
    </reaction>
</comment>
<dbReference type="InterPro" id="IPR006047">
    <property type="entry name" value="GH13_cat_dom"/>
</dbReference>
<dbReference type="InterPro" id="IPR013780">
    <property type="entry name" value="Glyco_hydro_b"/>
</dbReference>
<evidence type="ECO:0000259" key="13">
    <source>
        <dbReference type="SMART" id="SM00642"/>
    </source>
</evidence>
<dbReference type="InterPro" id="IPR054169">
    <property type="entry name" value="GlgB_N"/>
</dbReference>
<feature type="compositionally biased region" description="Low complexity" evidence="12">
    <location>
        <begin position="806"/>
        <end position="816"/>
    </location>
</feature>
<evidence type="ECO:0000256" key="8">
    <source>
        <dbReference type="ARBA" id="ARBA00023056"/>
    </source>
</evidence>
<dbReference type="NCBIfam" id="TIGR01515">
    <property type="entry name" value="branching_enzym"/>
    <property type="match status" value="1"/>
</dbReference>
<reference evidence="14" key="2">
    <citation type="submission" date="2021-04" db="EMBL/GenBank/DDBJ databases">
        <authorList>
            <person name="Gilroy R."/>
        </authorList>
    </citation>
    <scope>NUCLEOTIDE SEQUENCE</scope>
    <source>
        <strain evidence="14">USAMLcec3-2134</strain>
    </source>
</reference>
<evidence type="ECO:0000256" key="11">
    <source>
        <dbReference type="PIRSR" id="PIRSR000463-1"/>
    </source>
</evidence>
<keyword evidence="8 10" id="KW-0320">Glycogen biosynthesis</keyword>
<dbReference type="NCBIfam" id="NF003811">
    <property type="entry name" value="PRK05402.1"/>
    <property type="match status" value="1"/>
</dbReference>
<feature type="compositionally biased region" description="Basic residues" evidence="12">
    <location>
        <begin position="759"/>
        <end position="771"/>
    </location>
</feature>
<comment type="similarity">
    <text evidence="4 10">Belongs to the glycosyl hydrolase 13 family. GlgB subfamily.</text>
</comment>
<keyword evidence="6 10" id="KW-0328">Glycosyltransferase</keyword>
<dbReference type="SUPFAM" id="SSF51011">
    <property type="entry name" value="Glycosyl hydrolase domain"/>
    <property type="match status" value="1"/>
</dbReference>
<keyword evidence="9 10" id="KW-0119">Carbohydrate metabolism</keyword>
<reference evidence="14" key="1">
    <citation type="journal article" date="2021" name="PeerJ">
        <title>Extensive microbial diversity within the chicken gut microbiome revealed by metagenomics and culture.</title>
        <authorList>
            <person name="Gilroy R."/>
            <person name="Ravi A."/>
            <person name="Getino M."/>
            <person name="Pursley I."/>
            <person name="Horton D.L."/>
            <person name="Alikhan N.F."/>
            <person name="Baker D."/>
            <person name="Gharbi K."/>
            <person name="Hall N."/>
            <person name="Watson M."/>
            <person name="Adriaenssens E.M."/>
            <person name="Foster-Nyarko E."/>
            <person name="Jarju S."/>
            <person name="Secka A."/>
            <person name="Antonio M."/>
            <person name="Oren A."/>
            <person name="Chaudhuri R.R."/>
            <person name="La Ragione R."/>
            <person name="Hildebrand F."/>
            <person name="Pallen M.J."/>
        </authorList>
    </citation>
    <scope>NUCLEOTIDE SEQUENCE</scope>
    <source>
        <strain evidence="14">USAMLcec3-2134</strain>
    </source>
</reference>
<comment type="pathway">
    <text evidence="3 10">Glycan biosynthesis; glycogen biosynthesis.</text>
</comment>
<dbReference type="Gene3D" id="2.60.40.10">
    <property type="entry name" value="Immunoglobulins"/>
    <property type="match status" value="2"/>
</dbReference>
<accession>A0A9D2MQ52</accession>
<proteinExistence type="inferred from homology"/>
<dbReference type="SUPFAM" id="SSF81296">
    <property type="entry name" value="E set domains"/>
    <property type="match status" value="2"/>
</dbReference>
<evidence type="ECO:0000313" key="15">
    <source>
        <dbReference type="Proteomes" id="UP000886883"/>
    </source>
</evidence>
<dbReference type="GO" id="GO:0004553">
    <property type="term" value="F:hydrolase activity, hydrolyzing O-glycosyl compounds"/>
    <property type="evidence" value="ECO:0007669"/>
    <property type="project" value="InterPro"/>
</dbReference>
<dbReference type="GO" id="GO:0005829">
    <property type="term" value="C:cytosol"/>
    <property type="evidence" value="ECO:0007669"/>
    <property type="project" value="TreeGrafter"/>
</dbReference>
<feature type="active site" description="Proton donor" evidence="10 11">
    <location>
        <position position="464"/>
    </location>
</feature>
<dbReference type="Pfam" id="PF02806">
    <property type="entry name" value="Alpha-amylase_C"/>
    <property type="match status" value="1"/>
</dbReference>
<dbReference type="Pfam" id="PF22019">
    <property type="entry name" value="GlgB_N"/>
    <property type="match status" value="1"/>
</dbReference>
<dbReference type="InterPro" id="IPR006407">
    <property type="entry name" value="GlgB"/>
</dbReference>
<dbReference type="CDD" id="cd11322">
    <property type="entry name" value="AmyAc_Glg_BE"/>
    <property type="match status" value="1"/>
</dbReference>
<evidence type="ECO:0000256" key="10">
    <source>
        <dbReference type="HAMAP-Rule" id="MF_00685"/>
    </source>
</evidence>
<keyword evidence="7 10" id="KW-0808">Transferase</keyword>
<comment type="caution">
    <text evidence="14">The sequence shown here is derived from an EMBL/GenBank/DDBJ whole genome shotgun (WGS) entry which is preliminary data.</text>
</comment>
<dbReference type="Gene3D" id="2.60.40.1180">
    <property type="entry name" value="Golgi alpha-mannosidase II"/>
    <property type="match status" value="1"/>
</dbReference>
<evidence type="ECO:0000256" key="1">
    <source>
        <dbReference type="ARBA" id="ARBA00000826"/>
    </source>
</evidence>
<dbReference type="FunFam" id="2.60.40.10:FF:000169">
    <property type="entry name" value="1,4-alpha-glucan branching enzyme GlgB"/>
    <property type="match status" value="1"/>
</dbReference>
<name>A0A9D2MQ52_9FIRM</name>
<dbReference type="EMBL" id="DWXE01000001">
    <property type="protein sequence ID" value="HJB89925.1"/>
    <property type="molecule type" value="Genomic_DNA"/>
</dbReference>
<dbReference type="InterPro" id="IPR044143">
    <property type="entry name" value="GlgB_N_E_set_prok"/>
</dbReference>
<dbReference type="Pfam" id="PF00128">
    <property type="entry name" value="Alpha-amylase"/>
    <property type="match status" value="1"/>
</dbReference>
<evidence type="ECO:0000256" key="6">
    <source>
        <dbReference type="ARBA" id="ARBA00022676"/>
    </source>
</evidence>
<dbReference type="PANTHER" id="PTHR43651">
    <property type="entry name" value="1,4-ALPHA-GLUCAN-BRANCHING ENZYME"/>
    <property type="match status" value="1"/>
</dbReference>
<feature type="domain" description="Glycosyl hydrolase family 13 catalytic" evidence="13">
    <location>
        <begin position="253"/>
        <end position="614"/>
    </location>
</feature>
<evidence type="ECO:0000256" key="9">
    <source>
        <dbReference type="ARBA" id="ARBA00023277"/>
    </source>
</evidence>
<dbReference type="InterPro" id="IPR037439">
    <property type="entry name" value="Branching_enzy"/>
</dbReference>
<dbReference type="FunFam" id="2.60.40.1180:FF:000002">
    <property type="entry name" value="1,4-alpha-glucan branching enzyme GlgB"/>
    <property type="match status" value="1"/>
</dbReference>
<feature type="active site" description="Nucleophile" evidence="10 11">
    <location>
        <position position="411"/>
    </location>
</feature>
<dbReference type="PANTHER" id="PTHR43651:SF3">
    <property type="entry name" value="1,4-ALPHA-GLUCAN-BRANCHING ENZYME"/>
    <property type="match status" value="1"/>
</dbReference>
<dbReference type="GO" id="GO:0005978">
    <property type="term" value="P:glycogen biosynthetic process"/>
    <property type="evidence" value="ECO:0007669"/>
    <property type="project" value="UniProtKB-UniRule"/>
</dbReference>
<dbReference type="GO" id="GO:0003844">
    <property type="term" value="F:1,4-alpha-glucan branching enzyme activity"/>
    <property type="evidence" value="ECO:0007669"/>
    <property type="project" value="UniProtKB-UniRule"/>
</dbReference>
<comment type="subunit">
    <text evidence="10">Monomer.</text>
</comment>
<organism evidence="14 15">
    <name type="scientific">Candidatus Eisenbergiella merdigallinarum</name>
    <dbReference type="NCBI Taxonomy" id="2838552"/>
    <lineage>
        <taxon>Bacteria</taxon>
        <taxon>Bacillati</taxon>
        <taxon>Bacillota</taxon>
        <taxon>Clostridia</taxon>
        <taxon>Lachnospirales</taxon>
        <taxon>Lachnospiraceae</taxon>
        <taxon>Eisenbergiella</taxon>
    </lineage>
</organism>
<evidence type="ECO:0000256" key="5">
    <source>
        <dbReference type="ARBA" id="ARBA00022600"/>
    </source>
</evidence>
<dbReference type="Pfam" id="PF02922">
    <property type="entry name" value="CBM_48"/>
    <property type="match status" value="1"/>
</dbReference>
<feature type="compositionally biased region" description="Basic and acidic residues" evidence="12">
    <location>
        <begin position="772"/>
        <end position="797"/>
    </location>
</feature>
<dbReference type="InterPro" id="IPR017853">
    <property type="entry name" value="GH"/>
</dbReference>
<evidence type="ECO:0000256" key="3">
    <source>
        <dbReference type="ARBA" id="ARBA00004964"/>
    </source>
</evidence>
<evidence type="ECO:0000256" key="7">
    <source>
        <dbReference type="ARBA" id="ARBA00022679"/>
    </source>
</evidence>
<dbReference type="EC" id="2.4.1.18" evidence="10"/>
<dbReference type="FunFam" id="3.20.20.80:FF:000003">
    <property type="entry name" value="1,4-alpha-glucan branching enzyme GlgB"/>
    <property type="match status" value="1"/>
</dbReference>
<dbReference type="SUPFAM" id="SSF51445">
    <property type="entry name" value="(Trans)glycosidases"/>
    <property type="match status" value="1"/>
</dbReference>
<sequence length="826" mass="94986">MNEKLYKMMNWPEIEAIIYSEEDDPHRLLGPHEAGNATVVQTFHPDAVSVVLHRKKGKDYEMEMEDENGYFAVLIPEKNIGRYTYRVTFGDGTVEEMEDPYRFDPVITREDTAKFNAGIHYEAYRILGAHMMTLDGTDGVHFAVWAPNAMRVSVVGDFNRWDGRTHQMRRLWDSGIFEIFIPGVKEGENYKFELKVRGGLTYLKADPYAFGQQLRPDTASVIRDIDGFAWEDEAWIEAREKKDFRREPVSVYEMYLGSFAKPEDGRLYYNYRELAPKVISYVKEMGYTHVELMPVMEHPFDGSWGYQVIGYYAPTARYGTAKDFMYFVNELHKAGIGVILDWVPAHFPRDTWGLSAFDGTCLYEHQDPRQGFHPHWGTLIYNYGRPEVRNYLIANALYWIEQYHADGIRMDAVASMLYLDYGKNDGEWVANIYGGNENLEAVEFLKHVNSMIQKRGRGALSIAEESTAWPKITGDLEDDGLGFSMKWNMGWMNDFLNYIRNDPYFRSYHHNELTFSMVYAYSEHFMLVLSHDEVVHGKASMLGKMPGEDADKFANLRASYGYMMAHPGKKLLFMGQDLAEYDEWNENRSVEWELLDVPKHRGVAEFVKKLNGLYRSCPALYEKDTSWEGFEWINCIDSNDCNLSWLRRSDREEETLLVCVNFANVDRKNYAVGVPYPGKYTEILNSDDKQFGGAGRVNAGVKEAAKKEWDGREYSIRIRQAPLSISIFSYAPYTEEEKLAMRREEEERRRKKAEAAAAKKGKARTAAKKRTLKEELTEQVEKADEAILAGKEKERPVKVTAGQDSGAAGKQAARKAGTTKKGKKKA</sequence>
<dbReference type="InterPro" id="IPR013783">
    <property type="entry name" value="Ig-like_fold"/>
</dbReference>
<evidence type="ECO:0000313" key="14">
    <source>
        <dbReference type="EMBL" id="HJB89925.1"/>
    </source>
</evidence>
<dbReference type="InterPro" id="IPR014756">
    <property type="entry name" value="Ig_E-set"/>
</dbReference>
<gene>
    <name evidence="10 14" type="primary">glgB</name>
    <name evidence="14" type="ORF">H9763_00460</name>
</gene>
<keyword evidence="5 10" id="KW-0321">Glycogen metabolism</keyword>
<dbReference type="HAMAP" id="MF_00685">
    <property type="entry name" value="GlgB"/>
    <property type="match status" value="1"/>
</dbReference>
<evidence type="ECO:0000256" key="4">
    <source>
        <dbReference type="ARBA" id="ARBA00009000"/>
    </source>
</evidence>